<dbReference type="AlphaFoldDB" id="A0A5C3LMC4"/>
<reference evidence="3 4" key="1">
    <citation type="journal article" date="2019" name="Nat. Ecol. Evol.">
        <title>Megaphylogeny resolves global patterns of mushroom evolution.</title>
        <authorList>
            <person name="Varga T."/>
            <person name="Krizsan K."/>
            <person name="Foldi C."/>
            <person name="Dima B."/>
            <person name="Sanchez-Garcia M."/>
            <person name="Sanchez-Ramirez S."/>
            <person name="Szollosi G.J."/>
            <person name="Szarkandi J.G."/>
            <person name="Papp V."/>
            <person name="Albert L."/>
            <person name="Andreopoulos W."/>
            <person name="Angelini C."/>
            <person name="Antonin V."/>
            <person name="Barry K.W."/>
            <person name="Bougher N.L."/>
            <person name="Buchanan P."/>
            <person name="Buyck B."/>
            <person name="Bense V."/>
            <person name="Catcheside P."/>
            <person name="Chovatia M."/>
            <person name="Cooper J."/>
            <person name="Damon W."/>
            <person name="Desjardin D."/>
            <person name="Finy P."/>
            <person name="Geml J."/>
            <person name="Haridas S."/>
            <person name="Hughes K."/>
            <person name="Justo A."/>
            <person name="Karasinski D."/>
            <person name="Kautmanova I."/>
            <person name="Kiss B."/>
            <person name="Kocsube S."/>
            <person name="Kotiranta H."/>
            <person name="LaButti K.M."/>
            <person name="Lechner B.E."/>
            <person name="Liimatainen K."/>
            <person name="Lipzen A."/>
            <person name="Lukacs Z."/>
            <person name="Mihaltcheva S."/>
            <person name="Morgado L.N."/>
            <person name="Niskanen T."/>
            <person name="Noordeloos M.E."/>
            <person name="Ohm R.A."/>
            <person name="Ortiz-Santana B."/>
            <person name="Ovrebo C."/>
            <person name="Racz N."/>
            <person name="Riley R."/>
            <person name="Savchenko A."/>
            <person name="Shiryaev A."/>
            <person name="Soop K."/>
            <person name="Spirin V."/>
            <person name="Szebenyi C."/>
            <person name="Tomsovsky M."/>
            <person name="Tulloss R.E."/>
            <person name="Uehling J."/>
            <person name="Grigoriev I.V."/>
            <person name="Vagvolgyi C."/>
            <person name="Papp T."/>
            <person name="Martin F.M."/>
            <person name="Miettinen O."/>
            <person name="Hibbett D.S."/>
            <person name="Nagy L.G."/>
        </authorList>
    </citation>
    <scope>NUCLEOTIDE SEQUENCE [LARGE SCALE GENOMIC DNA]</scope>
    <source>
        <strain evidence="3 4">CBS 166.37</strain>
    </source>
</reference>
<feature type="region of interest" description="Disordered" evidence="1">
    <location>
        <begin position="56"/>
        <end position="78"/>
    </location>
</feature>
<keyword evidence="4" id="KW-1185">Reference proteome</keyword>
<evidence type="ECO:0000256" key="1">
    <source>
        <dbReference type="SAM" id="MobiDB-lite"/>
    </source>
</evidence>
<evidence type="ECO:0000313" key="4">
    <source>
        <dbReference type="Proteomes" id="UP000308652"/>
    </source>
</evidence>
<name>A0A5C3LMC4_9AGAR</name>
<gene>
    <name evidence="3" type="ORF">BDQ12DRAFT_690641</name>
</gene>
<keyword evidence="2" id="KW-0732">Signal</keyword>
<protein>
    <submittedName>
        <fullName evidence="3">Uncharacterized protein</fullName>
    </submittedName>
</protein>
<evidence type="ECO:0000256" key="2">
    <source>
        <dbReference type="SAM" id="SignalP"/>
    </source>
</evidence>
<dbReference type="EMBL" id="ML213641">
    <property type="protein sequence ID" value="TFK33842.1"/>
    <property type="molecule type" value="Genomic_DNA"/>
</dbReference>
<feature type="signal peptide" evidence="2">
    <location>
        <begin position="1"/>
        <end position="29"/>
    </location>
</feature>
<organism evidence="3 4">
    <name type="scientific">Crucibulum laeve</name>
    <dbReference type="NCBI Taxonomy" id="68775"/>
    <lineage>
        <taxon>Eukaryota</taxon>
        <taxon>Fungi</taxon>
        <taxon>Dikarya</taxon>
        <taxon>Basidiomycota</taxon>
        <taxon>Agaricomycotina</taxon>
        <taxon>Agaricomycetes</taxon>
        <taxon>Agaricomycetidae</taxon>
        <taxon>Agaricales</taxon>
        <taxon>Agaricineae</taxon>
        <taxon>Nidulariaceae</taxon>
        <taxon>Crucibulum</taxon>
    </lineage>
</organism>
<feature type="chain" id="PRO_5023022923" evidence="2">
    <location>
        <begin position="30"/>
        <end position="78"/>
    </location>
</feature>
<sequence length="78" mass="8666">MNPRISSPSQPFACRHLFALFYSILAASGLLLNEELEAGVDELNVEIEAPFSEEAYGAFDEEGGREGQCQMKGRKRSR</sequence>
<accession>A0A5C3LMC4</accession>
<evidence type="ECO:0000313" key="3">
    <source>
        <dbReference type="EMBL" id="TFK33842.1"/>
    </source>
</evidence>
<dbReference type="Proteomes" id="UP000308652">
    <property type="component" value="Unassembled WGS sequence"/>
</dbReference>
<proteinExistence type="predicted"/>